<dbReference type="PANTHER" id="PTHR10587:SF133">
    <property type="entry name" value="CHITIN DEACETYLASE 1-RELATED"/>
    <property type="match status" value="1"/>
</dbReference>
<keyword evidence="3" id="KW-0732">Signal</keyword>
<dbReference type="Pfam" id="PF01522">
    <property type="entry name" value="Polysacc_deac_1"/>
    <property type="match status" value="1"/>
</dbReference>
<dbReference type="Proteomes" id="UP000245283">
    <property type="component" value="Unassembled WGS sequence"/>
</dbReference>
<dbReference type="AlphaFoldDB" id="A0A2V1K8Q4"/>
<dbReference type="GO" id="GO:0046872">
    <property type="term" value="F:metal ion binding"/>
    <property type="evidence" value="ECO:0007669"/>
    <property type="project" value="UniProtKB-KW"/>
</dbReference>
<keyword evidence="1" id="KW-0479">Metal-binding</keyword>
<keyword evidence="6" id="KW-1185">Reference proteome</keyword>
<dbReference type="InterPro" id="IPR050248">
    <property type="entry name" value="Polysacc_deacetylase_ArnD"/>
</dbReference>
<evidence type="ECO:0000313" key="5">
    <source>
        <dbReference type="EMBL" id="PWF27513.1"/>
    </source>
</evidence>
<evidence type="ECO:0000256" key="2">
    <source>
        <dbReference type="ARBA" id="ARBA00022801"/>
    </source>
</evidence>
<keyword evidence="2" id="KW-0378">Hydrolase</keyword>
<dbReference type="PANTHER" id="PTHR10587">
    <property type="entry name" value="GLYCOSYL TRANSFERASE-RELATED"/>
    <property type="match status" value="1"/>
</dbReference>
<comment type="caution">
    <text evidence="5">The sequence shown here is derived from an EMBL/GenBank/DDBJ whole genome shotgun (WGS) entry which is preliminary data.</text>
</comment>
<gene>
    <name evidence="5" type="ORF">DD236_03810</name>
</gene>
<dbReference type="PROSITE" id="PS51677">
    <property type="entry name" value="NODB"/>
    <property type="match status" value="1"/>
</dbReference>
<dbReference type="PROSITE" id="PS51257">
    <property type="entry name" value="PROKAR_LIPOPROTEIN"/>
    <property type="match status" value="1"/>
</dbReference>
<dbReference type="OrthoDB" id="9763050at2"/>
<feature type="domain" description="NodB homology" evidence="4">
    <location>
        <begin position="232"/>
        <end position="408"/>
    </location>
</feature>
<accession>A0A2V1K8Q4</accession>
<dbReference type="EMBL" id="QETB01000001">
    <property type="protein sequence ID" value="PWF27513.1"/>
    <property type="molecule type" value="Genomic_DNA"/>
</dbReference>
<evidence type="ECO:0000259" key="4">
    <source>
        <dbReference type="PROSITE" id="PS51677"/>
    </source>
</evidence>
<feature type="chain" id="PRO_5038634272" description="NodB homology domain-containing protein" evidence="3">
    <location>
        <begin position="22"/>
        <end position="413"/>
    </location>
</feature>
<dbReference type="InterPro" id="IPR002509">
    <property type="entry name" value="NODB_dom"/>
</dbReference>
<dbReference type="GO" id="GO:0016020">
    <property type="term" value="C:membrane"/>
    <property type="evidence" value="ECO:0007669"/>
    <property type="project" value="TreeGrafter"/>
</dbReference>
<evidence type="ECO:0000256" key="3">
    <source>
        <dbReference type="SAM" id="SignalP"/>
    </source>
</evidence>
<dbReference type="SUPFAM" id="SSF88713">
    <property type="entry name" value="Glycoside hydrolase/deacetylase"/>
    <property type="match status" value="1"/>
</dbReference>
<dbReference type="GO" id="GO:0016810">
    <property type="term" value="F:hydrolase activity, acting on carbon-nitrogen (but not peptide) bonds"/>
    <property type="evidence" value="ECO:0007669"/>
    <property type="project" value="InterPro"/>
</dbReference>
<dbReference type="Gene3D" id="3.20.20.370">
    <property type="entry name" value="Glycoside hydrolase/deacetylase"/>
    <property type="match status" value="1"/>
</dbReference>
<dbReference type="CDD" id="cd10917">
    <property type="entry name" value="CE4_NodB_like_6s_7s"/>
    <property type="match status" value="1"/>
</dbReference>
<dbReference type="RefSeq" id="WP_109093013.1">
    <property type="nucleotide sequence ID" value="NZ_QETB01000001.1"/>
</dbReference>
<name>A0A2V1K8Q4_9ACTO</name>
<proteinExistence type="predicted"/>
<evidence type="ECO:0000256" key="1">
    <source>
        <dbReference type="ARBA" id="ARBA00022723"/>
    </source>
</evidence>
<reference evidence="6" key="1">
    <citation type="submission" date="2018-05" db="EMBL/GenBank/DDBJ databases">
        <authorList>
            <person name="Li Y."/>
        </authorList>
    </citation>
    <scope>NUCLEOTIDE SEQUENCE [LARGE SCALE GENOMIC DNA]</scope>
    <source>
        <strain evidence="6">sk1b4</strain>
    </source>
</reference>
<dbReference type="InterPro" id="IPR011330">
    <property type="entry name" value="Glyco_hydro/deAcase_b/a-brl"/>
</dbReference>
<evidence type="ECO:0000313" key="6">
    <source>
        <dbReference type="Proteomes" id="UP000245283"/>
    </source>
</evidence>
<dbReference type="GO" id="GO:0005975">
    <property type="term" value="P:carbohydrate metabolic process"/>
    <property type="evidence" value="ECO:0007669"/>
    <property type="project" value="InterPro"/>
</dbReference>
<protein>
    <recommendedName>
        <fullName evidence="4">NodB homology domain-containing protein</fullName>
    </recommendedName>
</protein>
<sequence>MSIAIKAKVTAPLAAALLVLAGCTAAQRPAAEVEQTPTSTPTPTAEQLTVESEHISVYDLSEIPGFWETETTPEDSITLTGVRAPEQLQGPVEKWTKKQVDAFAPEEDATLTTTAGICGASGTMLCYAISANGIHYRAWIADSKDGSALNSLKILSDAGISELKSRGTAEPTAVFPNPDGSLTVVADSKGYRVSGPVESLLSPKGEKIRGQMMKGEDPEPIPRPEPNCEKNPCIALTFDDGPGPYTDQLLDTLKEKNAKATFFLIGRNAANNPDLVKREADEGHEVGNHTWSHLDLSKQTQTTITNQIVATDQAIQSAGAPAPLLVRPPYGATNATVRSVIASRGQTQILWSLDTLDWKNRDVKKDIEIATEKAEPGAIVLMHDIHPETVKAVPTIIDELQLAGYDLVTVSEL</sequence>
<feature type="signal peptide" evidence="3">
    <location>
        <begin position="1"/>
        <end position="21"/>
    </location>
</feature>
<organism evidence="5 6">
    <name type="scientific">Ancrocorticia populi</name>
    <dbReference type="NCBI Taxonomy" id="2175228"/>
    <lineage>
        <taxon>Bacteria</taxon>
        <taxon>Bacillati</taxon>
        <taxon>Actinomycetota</taxon>
        <taxon>Actinomycetes</taxon>
        <taxon>Actinomycetales</taxon>
        <taxon>Actinomycetaceae</taxon>
        <taxon>Ancrocorticia</taxon>
    </lineage>
</organism>